<dbReference type="PANTHER" id="PTHR35007:SF3">
    <property type="entry name" value="POSSIBLE CONSERVED ALANINE RICH MEMBRANE PROTEIN"/>
    <property type="match status" value="1"/>
</dbReference>
<protein>
    <submittedName>
        <fullName evidence="8">Flp pilus assembly protein TadB</fullName>
    </submittedName>
</protein>
<evidence type="ECO:0000256" key="3">
    <source>
        <dbReference type="ARBA" id="ARBA00022692"/>
    </source>
</evidence>
<evidence type="ECO:0000313" key="9">
    <source>
        <dbReference type="Proteomes" id="UP000198589"/>
    </source>
</evidence>
<evidence type="ECO:0000256" key="5">
    <source>
        <dbReference type="ARBA" id="ARBA00023136"/>
    </source>
</evidence>
<dbReference type="InterPro" id="IPR018076">
    <property type="entry name" value="T2SS_GspF_dom"/>
</dbReference>
<dbReference type="GO" id="GO:0005886">
    <property type="term" value="C:plasma membrane"/>
    <property type="evidence" value="ECO:0007669"/>
    <property type="project" value="UniProtKB-SubCell"/>
</dbReference>
<dbReference type="Pfam" id="PF00482">
    <property type="entry name" value="T2SSF"/>
    <property type="match status" value="1"/>
</dbReference>
<evidence type="ECO:0000256" key="1">
    <source>
        <dbReference type="ARBA" id="ARBA00004651"/>
    </source>
</evidence>
<evidence type="ECO:0000259" key="7">
    <source>
        <dbReference type="Pfam" id="PF00482"/>
    </source>
</evidence>
<feature type="transmembrane region" description="Helical" evidence="6">
    <location>
        <begin position="252"/>
        <end position="272"/>
    </location>
</feature>
<keyword evidence="3 6" id="KW-0812">Transmembrane</keyword>
<dbReference type="PANTHER" id="PTHR35007">
    <property type="entry name" value="INTEGRAL MEMBRANE PROTEIN-RELATED"/>
    <property type="match status" value="1"/>
</dbReference>
<dbReference type="RefSeq" id="WP_092198075.1">
    <property type="nucleotide sequence ID" value="NZ_FOND01000007.1"/>
</dbReference>
<keyword evidence="5 6" id="KW-0472">Membrane</keyword>
<reference evidence="9" key="1">
    <citation type="submission" date="2016-10" db="EMBL/GenBank/DDBJ databases">
        <authorList>
            <person name="Varghese N."/>
            <person name="Submissions S."/>
        </authorList>
    </citation>
    <scope>NUCLEOTIDE SEQUENCE [LARGE SCALE GENOMIC DNA]</scope>
    <source>
        <strain evidence="9">DSM 46838</strain>
    </source>
</reference>
<accession>A0A1I2EPD6</accession>
<keyword evidence="9" id="KW-1185">Reference proteome</keyword>
<gene>
    <name evidence="8" type="ORF">SAMN05216574_107141</name>
</gene>
<evidence type="ECO:0000256" key="2">
    <source>
        <dbReference type="ARBA" id="ARBA00022475"/>
    </source>
</evidence>
<evidence type="ECO:0000313" key="8">
    <source>
        <dbReference type="EMBL" id="SFE94705.1"/>
    </source>
</evidence>
<feature type="transmembrane region" description="Helical" evidence="6">
    <location>
        <begin position="61"/>
        <end position="94"/>
    </location>
</feature>
<proteinExistence type="predicted"/>
<feature type="transmembrane region" description="Helical" evidence="6">
    <location>
        <begin position="227"/>
        <end position="246"/>
    </location>
</feature>
<evidence type="ECO:0000256" key="4">
    <source>
        <dbReference type="ARBA" id="ARBA00022989"/>
    </source>
</evidence>
<dbReference type="STRING" id="1798228.SAMN05216574_107141"/>
<dbReference type="OrthoDB" id="5243396at2"/>
<evidence type="ECO:0000256" key="6">
    <source>
        <dbReference type="SAM" id="Phobius"/>
    </source>
</evidence>
<keyword evidence="2" id="KW-1003">Cell membrane</keyword>
<comment type="subcellular location">
    <subcellularLocation>
        <location evidence="1">Cell membrane</location>
        <topology evidence="1">Multi-pass membrane protein</topology>
    </subcellularLocation>
</comment>
<dbReference type="Proteomes" id="UP000198589">
    <property type="component" value="Unassembled WGS sequence"/>
</dbReference>
<keyword evidence="4 6" id="KW-1133">Transmembrane helix</keyword>
<sequence>MNGLVLLAGVCGALIVGGLAVAVHGWFGTDAPPAAWRRSRRWRSMLATGERSTSRQRTLSAAAVAAALAVWLGSGWPVGGALAGLAVVGFPWLLRQFTAGNAAVERLEALQEWVRRASDVIAAGGGLEQTLIRSARTAPAPIAVEVATLTARLQARWPTSRALLAFADDLDDAAGDLVVAALLLGAELRGPGLARVLTELARNLSEDVTMRRKIEADRAKPRANARWLLMITFAACAVAALNGDYIAPYGSAVGQLVLAAIAAMIVGCLLWMRRLTQPALSPRFLVNNDGFRKTEGPVVGNLTGDGR</sequence>
<organism evidence="8 9">
    <name type="scientific">Blastococcus tunisiensis</name>
    <dbReference type="NCBI Taxonomy" id="1798228"/>
    <lineage>
        <taxon>Bacteria</taxon>
        <taxon>Bacillati</taxon>
        <taxon>Actinomycetota</taxon>
        <taxon>Actinomycetes</taxon>
        <taxon>Geodermatophilales</taxon>
        <taxon>Geodermatophilaceae</taxon>
        <taxon>Blastococcus</taxon>
    </lineage>
</organism>
<dbReference type="EMBL" id="FOND01000007">
    <property type="protein sequence ID" value="SFE94705.1"/>
    <property type="molecule type" value="Genomic_DNA"/>
</dbReference>
<name>A0A1I2EPD6_9ACTN</name>
<feature type="domain" description="Type II secretion system protein GspF" evidence="7">
    <location>
        <begin position="114"/>
        <end position="237"/>
    </location>
</feature>
<dbReference type="AlphaFoldDB" id="A0A1I2EPD6"/>